<accession>A0A4S8IJD4</accession>
<keyword evidence="4" id="KW-0539">Nucleus</keyword>
<keyword evidence="1" id="KW-0805">Transcription regulation</keyword>
<feature type="domain" description="NAC" evidence="5">
    <location>
        <begin position="1"/>
        <end position="100"/>
    </location>
</feature>
<sequence>MGEKEWYFFCVRDRKYPTGLRTNRATKAGYWKATGKDTAIYKGKSLVGMKKTLITSLKKPVKPNVPLLPPSKEPHVSYVSENQAASTFDSVYVTCFSNATAGTNGELFDECFRSSLLRASAEPRQGSPTPIFLPMMSLSSSLCSGMQFQPDAILAKKPISCSAERELVSASQDTGLTAEMNPEITSVMSIDEIGRREFVPSASAGHGLLLHRCLWNC</sequence>
<protein>
    <recommendedName>
        <fullName evidence="5">NAC domain-containing protein</fullName>
    </recommendedName>
</protein>
<keyword evidence="2" id="KW-0238">DNA-binding</keyword>
<dbReference type="EMBL" id="PYDT01000010">
    <property type="protein sequence ID" value="THU48209.1"/>
    <property type="molecule type" value="Genomic_DNA"/>
</dbReference>
<reference evidence="6 7" key="1">
    <citation type="journal article" date="2019" name="Nat. Plants">
        <title>Genome sequencing of Musa balbisiana reveals subgenome evolution and function divergence in polyploid bananas.</title>
        <authorList>
            <person name="Yao X."/>
        </authorList>
    </citation>
    <scope>NUCLEOTIDE SEQUENCE [LARGE SCALE GENOMIC DNA]</scope>
    <source>
        <strain evidence="7">cv. DH-PKW</strain>
        <tissue evidence="6">Leaves</tissue>
    </source>
</reference>
<dbReference type="STRING" id="52838.A0A4S8IJD4"/>
<organism evidence="6 7">
    <name type="scientific">Musa balbisiana</name>
    <name type="common">Banana</name>
    <dbReference type="NCBI Taxonomy" id="52838"/>
    <lineage>
        <taxon>Eukaryota</taxon>
        <taxon>Viridiplantae</taxon>
        <taxon>Streptophyta</taxon>
        <taxon>Embryophyta</taxon>
        <taxon>Tracheophyta</taxon>
        <taxon>Spermatophyta</taxon>
        <taxon>Magnoliopsida</taxon>
        <taxon>Liliopsida</taxon>
        <taxon>Zingiberales</taxon>
        <taxon>Musaceae</taxon>
        <taxon>Musa</taxon>
    </lineage>
</organism>
<dbReference type="PROSITE" id="PS51005">
    <property type="entry name" value="NAC"/>
    <property type="match status" value="1"/>
</dbReference>
<evidence type="ECO:0000313" key="6">
    <source>
        <dbReference type="EMBL" id="THU48209.1"/>
    </source>
</evidence>
<gene>
    <name evidence="6" type="ORF">C4D60_Mb09t23820</name>
</gene>
<name>A0A4S8IJD4_MUSBA</name>
<dbReference type="GO" id="GO:0003677">
    <property type="term" value="F:DNA binding"/>
    <property type="evidence" value="ECO:0007669"/>
    <property type="project" value="UniProtKB-KW"/>
</dbReference>
<proteinExistence type="predicted"/>
<keyword evidence="7" id="KW-1185">Reference proteome</keyword>
<dbReference type="PANTHER" id="PTHR31744">
    <property type="entry name" value="PROTEIN CUP-SHAPED COTYLEDON 2-RELATED"/>
    <property type="match status" value="1"/>
</dbReference>
<evidence type="ECO:0000259" key="5">
    <source>
        <dbReference type="PROSITE" id="PS51005"/>
    </source>
</evidence>
<keyword evidence="3" id="KW-0804">Transcription</keyword>
<dbReference type="SUPFAM" id="SSF101941">
    <property type="entry name" value="NAC domain"/>
    <property type="match status" value="1"/>
</dbReference>
<evidence type="ECO:0000256" key="2">
    <source>
        <dbReference type="ARBA" id="ARBA00023125"/>
    </source>
</evidence>
<dbReference type="Pfam" id="PF02365">
    <property type="entry name" value="NAM"/>
    <property type="match status" value="1"/>
</dbReference>
<evidence type="ECO:0000256" key="4">
    <source>
        <dbReference type="ARBA" id="ARBA00023242"/>
    </source>
</evidence>
<evidence type="ECO:0000313" key="7">
    <source>
        <dbReference type="Proteomes" id="UP000317650"/>
    </source>
</evidence>
<dbReference type="InterPro" id="IPR003441">
    <property type="entry name" value="NAC-dom"/>
</dbReference>
<dbReference type="GO" id="GO:0006355">
    <property type="term" value="P:regulation of DNA-templated transcription"/>
    <property type="evidence" value="ECO:0007669"/>
    <property type="project" value="InterPro"/>
</dbReference>
<evidence type="ECO:0000256" key="3">
    <source>
        <dbReference type="ARBA" id="ARBA00023163"/>
    </source>
</evidence>
<dbReference type="InterPro" id="IPR036093">
    <property type="entry name" value="NAC_dom_sf"/>
</dbReference>
<comment type="caution">
    <text evidence="6">The sequence shown here is derived from an EMBL/GenBank/DDBJ whole genome shotgun (WGS) entry which is preliminary data.</text>
</comment>
<dbReference type="Gene3D" id="2.170.150.80">
    <property type="entry name" value="NAC domain"/>
    <property type="match status" value="1"/>
</dbReference>
<evidence type="ECO:0000256" key="1">
    <source>
        <dbReference type="ARBA" id="ARBA00023015"/>
    </source>
</evidence>
<dbReference type="PANTHER" id="PTHR31744:SF219">
    <property type="entry name" value="NAC DOMAIN-CONTAINING PROTEIN 4"/>
    <property type="match status" value="1"/>
</dbReference>
<dbReference type="Proteomes" id="UP000317650">
    <property type="component" value="Chromosome 9"/>
</dbReference>
<dbReference type="AlphaFoldDB" id="A0A4S8IJD4"/>